<name>A0A944CN68_9BACI</name>
<accession>A0A944CN68</accession>
<dbReference type="Gene3D" id="3.20.20.140">
    <property type="entry name" value="Metal-dependent hydrolases"/>
    <property type="match status" value="1"/>
</dbReference>
<dbReference type="SUPFAM" id="SSF89550">
    <property type="entry name" value="PHP domain-like"/>
    <property type="match status" value="1"/>
</dbReference>
<evidence type="ECO:0000313" key="2">
    <source>
        <dbReference type="EMBL" id="MBS8265721.1"/>
    </source>
</evidence>
<dbReference type="InterPro" id="IPR016195">
    <property type="entry name" value="Pol/histidinol_Pase-like"/>
</dbReference>
<dbReference type="InterPro" id="IPR003141">
    <property type="entry name" value="Pol/His_phosphatase_N"/>
</dbReference>
<sequence length="488" mass="54445">MKTSLIGVGNGVVDAPFSSTSFYLDSDYDWMKLSVSFTKKGWYSLFIWDPGKQLRVQSLYINEPKEILISSNPMETSFSSVPGRILEGEWKLEILAATYKAAPAYNFSFECGQSNAISILDEYEAWTDGSDGSGTFLNLYDRSKVLKTEQRWYKGDFHTHTTESDGKMKPAEGMDQAKKMGLDYFAATDHNILPTKWLKDDMLTIPGVEITSSKGHFNALGLTKWIDWRPTCEDGGMETEAGMNRILAETKEAGAIVSINHPMLKPWEWQFKETLLSAVDVIEIWNDPTYKDNPKATEKALTLWDTLWNDGHRIYGIGGSDSHLRPDESYEKQGPPSVIGDPATYVFADGLSADSILSGVRKGSVYVSRGLVLECHVKVDSLTALPGSDLSDYGTQDTIDFTYEITGSGIPEGAYIRWILNGTEKKVAAGGKISEAFSWSKDEWNWLRFEIRDQDGKLLAFANPVYSGEKNPSIATWGELMTASRFNV</sequence>
<dbReference type="SMART" id="SM00481">
    <property type="entry name" value="POLIIIAc"/>
    <property type="match status" value="1"/>
</dbReference>
<organism evidence="2 3">
    <name type="scientific">Mesobacillus boroniphilus</name>
    <dbReference type="NCBI Taxonomy" id="308892"/>
    <lineage>
        <taxon>Bacteria</taxon>
        <taxon>Bacillati</taxon>
        <taxon>Bacillota</taxon>
        <taxon>Bacilli</taxon>
        <taxon>Bacillales</taxon>
        <taxon>Bacillaceae</taxon>
        <taxon>Mesobacillus</taxon>
    </lineage>
</organism>
<dbReference type="InterPro" id="IPR052018">
    <property type="entry name" value="PHP_domain"/>
</dbReference>
<dbReference type="RefSeq" id="WP_213370284.1">
    <property type="nucleotide sequence ID" value="NZ_QTKX01000002.1"/>
</dbReference>
<dbReference type="EMBL" id="QTKX01000002">
    <property type="protein sequence ID" value="MBS8265721.1"/>
    <property type="molecule type" value="Genomic_DNA"/>
</dbReference>
<dbReference type="AlphaFoldDB" id="A0A944CN68"/>
<feature type="domain" description="Polymerase/histidinol phosphatase N-terminal" evidence="1">
    <location>
        <begin position="155"/>
        <end position="214"/>
    </location>
</feature>
<keyword evidence="3" id="KW-1185">Reference proteome</keyword>
<comment type="caution">
    <text evidence="2">The sequence shown here is derived from an EMBL/GenBank/DDBJ whole genome shotgun (WGS) entry which is preliminary data.</text>
</comment>
<dbReference type="Proteomes" id="UP000761411">
    <property type="component" value="Unassembled WGS sequence"/>
</dbReference>
<dbReference type="GO" id="GO:0035312">
    <property type="term" value="F:5'-3' DNA exonuclease activity"/>
    <property type="evidence" value="ECO:0007669"/>
    <property type="project" value="TreeGrafter"/>
</dbReference>
<dbReference type="GO" id="GO:0004534">
    <property type="term" value="F:5'-3' RNA exonuclease activity"/>
    <property type="evidence" value="ECO:0007669"/>
    <property type="project" value="TreeGrafter"/>
</dbReference>
<protein>
    <recommendedName>
        <fullName evidence="1">Polymerase/histidinol phosphatase N-terminal domain-containing protein</fullName>
    </recommendedName>
</protein>
<dbReference type="NCBIfam" id="NF038032">
    <property type="entry name" value="CehA_McbA_metalo"/>
    <property type="match status" value="1"/>
</dbReference>
<gene>
    <name evidence="2" type="ORF">DYI25_14940</name>
</gene>
<evidence type="ECO:0000313" key="3">
    <source>
        <dbReference type="Proteomes" id="UP000761411"/>
    </source>
</evidence>
<reference evidence="2 3" key="1">
    <citation type="journal article" date="2021" name="Microorganisms">
        <title>Bacterial Dimethylsulfoniopropionate Biosynthesis in the East China Sea.</title>
        <authorList>
            <person name="Liu J."/>
            <person name="Zhang Y."/>
            <person name="Liu J."/>
            <person name="Zhong H."/>
            <person name="Williams B.T."/>
            <person name="Zheng Y."/>
            <person name="Curson A.R.J."/>
            <person name="Sun C."/>
            <person name="Sun H."/>
            <person name="Song D."/>
            <person name="Wagner Mackenzie B."/>
            <person name="Bermejo Martinez A."/>
            <person name="Todd J.D."/>
            <person name="Zhang X.H."/>
        </authorList>
    </citation>
    <scope>NUCLEOTIDE SEQUENCE [LARGE SCALE GENOMIC DNA]</scope>
    <source>
        <strain evidence="2 3">ESS08</strain>
    </source>
</reference>
<dbReference type="PANTHER" id="PTHR42924">
    <property type="entry name" value="EXONUCLEASE"/>
    <property type="match status" value="1"/>
</dbReference>
<dbReference type="PANTHER" id="PTHR42924:SF3">
    <property type="entry name" value="POLYMERASE_HISTIDINOL PHOSPHATASE N-TERMINAL DOMAIN-CONTAINING PROTEIN"/>
    <property type="match status" value="1"/>
</dbReference>
<evidence type="ECO:0000259" key="1">
    <source>
        <dbReference type="SMART" id="SM00481"/>
    </source>
</evidence>
<proteinExistence type="predicted"/>